<accession>A0A5E4N6B4</accession>
<organism evidence="2 3">
    <name type="scientific">Cinara cedri</name>
    <dbReference type="NCBI Taxonomy" id="506608"/>
    <lineage>
        <taxon>Eukaryota</taxon>
        <taxon>Metazoa</taxon>
        <taxon>Ecdysozoa</taxon>
        <taxon>Arthropoda</taxon>
        <taxon>Hexapoda</taxon>
        <taxon>Insecta</taxon>
        <taxon>Pterygota</taxon>
        <taxon>Neoptera</taxon>
        <taxon>Paraneoptera</taxon>
        <taxon>Hemiptera</taxon>
        <taxon>Sternorrhyncha</taxon>
        <taxon>Aphidomorpha</taxon>
        <taxon>Aphidoidea</taxon>
        <taxon>Aphididae</taxon>
        <taxon>Lachninae</taxon>
        <taxon>Cinara</taxon>
    </lineage>
</organism>
<keyword evidence="3" id="KW-1185">Reference proteome</keyword>
<protein>
    <submittedName>
        <fullName evidence="2">Reverse transcriptase domain</fullName>
    </submittedName>
</protein>
<dbReference type="CDD" id="cd01650">
    <property type="entry name" value="RT_nLTR_like"/>
    <property type="match status" value="1"/>
</dbReference>
<dbReference type="PANTHER" id="PTHR19446">
    <property type="entry name" value="REVERSE TRANSCRIPTASES"/>
    <property type="match status" value="1"/>
</dbReference>
<name>A0A5E4N6B4_9HEMI</name>
<evidence type="ECO:0000313" key="2">
    <source>
        <dbReference type="EMBL" id="VVC39280.1"/>
    </source>
</evidence>
<reference evidence="2 3" key="1">
    <citation type="submission" date="2019-08" db="EMBL/GenBank/DDBJ databases">
        <authorList>
            <person name="Alioto T."/>
            <person name="Alioto T."/>
            <person name="Gomez Garrido J."/>
        </authorList>
    </citation>
    <scope>NUCLEOTIDE SEQUENCE [LARGE SCALE GENOMIC DNA]</scope>
</reference>
<evidence type="ECO:0000313" key="3">
    <source>
        <dbReference type="Proteomes" id="UP000325440"/>
    </source>
</evidence>
<keyword evidence="2" id="KW-0548">Nucleotidyltransferase</keyword>
<dbReference type="GO" id="GO:0003964">
    <property type="term" value="F:RNA-directed DNA polymerase activity"/>
    <property type="evidence" value="ECO:0007669"/>
    <property type="project" value="UniProtKB-KW"/>
</dbReference>
<sequence length="202" mass="22733">MSSSYRPLCLLDTTDKSFEKIIVRRLNEHLGDKLDDAQYGFRKKRSTTNAIRRLQAKVRDLNARGHLVGMLALYEQNAFNSVPCGCILDALVDFNMPQYLVDIVASYLSCRRVKFDIRGSEEDFTVERSVPQGSVLGPCLWNVLYDGLLRQRLPENVEILAFANDVAVIATAEHNSSLPSLLESAYMVVGKWMSENGLTLTK</sequence>
<evidence type="ECO:0000259" key="1">
    <source>
        <dbReference type="PROSITE" id="PS50878"/>
    </source>
</evidence>
<keyword evidence="2" id="KW-0695">RNA-directed DNA polymerase</keyword>
<feature type="domain" description="Reverse transcriptase" evidence="1">
    <location>
        <begin position="1"/>
        <end position="202"/>
    </location>
</feature>
<dbReference type="InterPro" id="IPR000477">
    <property type="entry name" value="RT_dom"/>
</dbReference>
<keyword evidence="2" id="KW-0808">Transferase</keyword>
<dbReference type="InterPro" id="IPR043502">
    <property type="entry name" value="DNA/RNA_pol_sf"/>
</dbReference>
<proteinExistence type="predicted"/>
<dbReference type="SUPFAM" id="SSF56672">
    <property type="entry name" value="DNA/RNA polymerases"/>
    <property type="match status" value="1"/>
</dbReference>
<gene>
    <name evidence="2" type="ORF">CINCED_3A017068</name>
</gene>
<dbReference type="Proteomes" id="UP000325440">
    <property type="component" value="Unassembled WGS sequence"/>
</dbReference>
<dbReference type="Pfam" id="PF00078">
    <property type="entry name" value="RVT_1"/>
    <property type="match status" value="1"/>
</dbReference>
<dbReference type="AlphaFoldDB" id="A0A5E4N6B4"/>
<dbReference type="PROSITE" id="PS50878">
    <property type="entry name" value="RT_POL"/>
    <property type="match status" value="1"/>
</dbReference>
<dbReference type="EMBL" id="CABPRJ010001894">
    <property type="protein sequence ID" value="VVC39280.1"/>
    <property type="molecule type" value="Genomic_DNA"/>
</dbReference>
<dbReference type="OrthoDB" id="6627000at2759"/>